<dbReference type="AlphaFoldDB" id="A0A8R1XY23"/>
<keyword evidence="3" id="KW-1185">Reference proteome</keyword>
<accession>A0A8R1XY23</accession>
<name>A0A8R1XY23_ONCVO</name>
<feature type="chain" id="PRO_5035846535" evidence="1">
    <location>
        <begin position="28"/>
        <end position="86"/>
    </location>
</feature>
<organism evidence="2 3">
    <name type="scientific">Onchocerca volvulus</name>
    <dbReference type="NCBI Taxonomy" id="6282"/>
    <lineage>
        <taxon>Eukaryota</taxon>
        <taxon>Metazoa</taxon>
        <taxon>Ecdysozoa</taxon>
        <taxon>Nematoda</taxon>
        <taxon>Chromadorea</taxon>
        <taxon>Rhabditida</taxon>
        <taxon>Spirurina</taxon>
        <taxon>Spiruromorpha</taxon>
        <taxon>Filarioidea</taxon>
        <taxon>Onchocercidae</taxon>
        <taxon>Onchocerca</taxon>
    </lineage>
</organism>
<feature type="signal peptide" evidence="1">
    <location>
        <begin position="1"/>
        <end position="27"/>
    </location>
</feature>
<evidence type="ECO:0000256" key="1">
    <source>
        <dbReference type="SAM" id="SignalP"/>
    </source>
</evidence>
<proteinExistence type="predicted"/>
<reference evidence="3" key="1">
    <citation type="submission" date="2013-10" db="EMBL/GenBank/DDBJ databases">
        <title>Genome sequencing of Onchocerca volvulus.</title>
        <authorList>
            <person name="Cotton J."/>
            <person name="Tsai J."/>
            <person name="Stanley E."/>
            <person name="Tracey A."/>
            <person name="Holroyd N."/>
            <person name="Lustigman S."/>
            <person name="Berriman M."/>
        </authorList>
    </citation>
    <scope>NUCLEOTIDE SEQUENCE</scope>
</reference>
<dbReference type="EMBL" id="CMVM020000170">
    <property type="status" value="NOT_ANNOTATED_CDS"/>
    <property type="molecule type" value="Genomic_DNA"/>
</dbReference>
<protein>
    <submittedName>
        <fullName evidence="2">Uncharacterized protein</fullName>
    </submittedName>
</protein>
<dbReference type="Proteomes" id="UP000024404">
    <property type="component" value="Unassembled WGS sequence"/>
</dbReference>
<sequence>MLSRELNIFKIIFIDVILFHLCVRAEMASFSSTGSISPKVGSIPALANTKIYEETLREFVVPTTSFLVDRVLQKNASQSFGRTQLS</sequence>
<evidence type="ECO:0000313" key="3">
    <source>
        <dbReference type="Proteomes" id="UP000024404"/>
    </source>
</evidence>
<evidence type="ECO:0000313" key="2">
    <source>
        <dbReference type="EnsemblMetazoa" id="OVOC6103.1"/>
    </source>
</evidence>
<dbReference type="EnsemblMetazoa" id="OVOC6103.1">
    <property type="protein sequence ID" value="OVOC6103.1"/>
    <property type="gene ID" value="WBGene00242912"/>
</dbReference>
<keyword evidence="1" id="KW-0732">Signal</keyword>
<reference evidence="2" key="2">
    <citation type="submission" date="2022-06" db="UniProtKB">
        <authorList>
            <consortium name="EnsemblMetazoa"/>
        </authorList>
    </citation>
    <scope>IDENTIFICATION</scope>
</reference>